<dbReference type="EMBL" id="BGPR01057182">
    <property type="protein sequence ID" value="GBO33559.1"/>
    <property type="molecule type" value="Genomic_DNA"/>
</dbReference>
<reference evidence="1 2" key="1">
    <citation type="journal article" date="2019" name="Sci. Rep.">
        <title>Orb-weaving spider Araneus ventricosus genome elucidates the spidroin gene catalogue.</title>
        <authorList>
            <person name="Kono N."/>
            <person name="Nakamura H."/>
            <person name="Ohtoshi R."/>
            <person name="Moran D.A.P."/>
            <person name="Shinohara A."/>
            <person name="Yoshida Y."/>
            <person name="Fujiwara M."/>
            <person name="Mori M."/>
            <person name="Tomita M."/>
            <person name="Arakawa K."/>
        </authorList>
    </citation>
    <scope>NUCLEOTIDE SEQUENCE [LARGE SCALE GENOMIC DNA]</scope>
</reference>
<evidence type="ECO:0000313" key="2">
    <source>
        <dbReference type="Proteomes" id="UP000499080"/>
    </source>
</evidence>
<evidence type="ECO:0000313" key="1">
    <source>
        <dbReference type="EMBL" id="GBO33559.1"/>
    </source>
</evidence>
<proteinExistence type="predicted"/>
<organism evidence="1 2">
    <name type="scientific">Araneus ventricosus</name>
    <name type="common">Orbweaver spider</name>
    <name type="synonym">Epeira ventricosa</name>
    <dbReference type="NCBI Taxonomy" id="182803"/>
    <lineage>
        <taxon>Eukaryota</taxon>
        <taxon>Metazoa</taxon>
        <taxon>Ecdysozoa</taxon>
        <taxon>Arthropoda</taxon>
        <taxon>Chelicerata</taxon>
        <taxon>Arachnida</taxon>
        <taxon>Araneae</taxon>
        <taxon>Araneomorphae</taxon>
        <taxon>Entelegynae</taxon>
        <taxon>Araneoidea</taxon>
        <taxon>Araneidae</taxon>
        <taxon>Araneus</taxon>
    </lineage>
</organism>
<dbReference type="Proteomes" id="UP000499080">
    <property type="component" value="Unassembled WGS sequence"/>
</dbReference>
<sequence length="133" mass="14720">MLILMIIEMVPNALPQREGPGTDPANIDVVFGAELHFSNIDGCGFCTKAIRPPTFYSLKYSRDACRQEAASPGNTFSWKAAIHAVQKLFSNIEAAKCRPLRLPLLGCMCGVEPPLKFSRGWYINCSLEQNTEL</sequence>
<accession>A0A4Y2W8T7</accession>
<keyword evidence="2" id="KW-1185">Reference proteome</keyword>
<protein>
    <submittedName>
        <fullName evidence="1">Uncharacterized protein</fullName>
    </submittedName>
</protein>
<comment type="caution">
    <text evidence="1">The sequence shown here is derived from an EMBL/GenBank/DDBJ whole genome shotgun (WGS) entry which is preliminary data.</text>
</comment>
<name>A0A4Y2W8T7_ARAVE</name>
<gene>
    <name evidence="1" type="ORF">AVEN_105614_1</name>
</gene>
<dbReference type="AlphaFoldDB" id="A0A4Y2W8T7"/>